<name>A0ABY3ZMJ9_9RHOB</name>
<evidence type="ECO:0000313" key="2">
    <source>
        <dbReference type="EMBL" id="UOA15905.1"/>
    </source>
</evidence>
<dbReference type="EMBL" id="CP085144">
    <property type="protein sequence ID" value="UOA15905.1"/>
    <property type="molecule type" value="Genomic_DNA"/>
</dbReference>
<evidence type="ECO:0000313" key="3">
    <source>
        <dbReference type="Proteomes" id="UP000831019"/>
    </source>
</evidence>
<dbReference type="Pfam" id="PF04102">
    <property type="entry name" value="SlyX"/>
    <property type="match status" value="1"/>
</dbReference>
<feature type="region of interest" description="Disordered" evidence="1">
    <location>
        <begin position="55"/>
        <end position="76"/>
    </location>
</feature>
<sequence>MSEQTPDQTAERINQLEEQIAHLTRAVDDMSEIVTRQEDEIVTLNRRVHMLMQREGERDASGGGAVLLGDERPPHY</sequence>
<reference evidence="3" key="1">
    <citation type="journal article" date="2022" name="Microorganisms">
        <title>Beyond the ABCs#Discovery of Three New Plasmid Types in Rhodobacterales (RepQ, RepY, RepW).</title>
        <authorList>
            <person name="Freese H.M."/>
            <person name="Ringel V."/>
            <person name="Overmann J."/>
            <person name="Petersen J."/>
        </authorList>
    </citation>
    <scope>NUCLEOTIDE SEQUENCE [LARGE SCALE GENOMIC DNA]</scope>
    <source>
        <strain evidence="3">DSM 109990</strain>
    </source>
</reference>
<proteinExistence type="predicted"/>
<protein>
    <submittedName>
        <fullName evidence="2">Protein SlyX</fullName>
    </submittedName>
</protein>
<accession>A0ABY3ZMJ9</accession>
<evidence type="ECO:0000256" key="1">
    <source>
        <dbReference type="SAM" id="MobiDB-lite"/>
    </source>
</evidence>
<gene>
    <name evidence="2" type="primary">slyX</name>
    <name evidence="2" type="ORF">DSM109990_02751</name>
</gene>
<dbReference type="Proteomes" id="UP000831019">
    <property type="component" value="Chromosome"/>
</dbReference>
<dbReference type="InterPro" id="IPR007236">
    <property type="entry name" value="SlyX"/>
</dbReference>
<organism evidence="2 3">
    <name type="scientific">Sulfitobacter dubius</name>
    <dbReference type="NCBI Taxonomy" id="218673"/>
    <lineage>
        <taxon>Bacteria</taxon>
        <taxon>Pseudomonadati</taxon>
        <taxon>Pseudomonadota</taxon>
        <taxon>Alphaproteobacteria</taxon>
        <taxon>Rhodobacterales</taxon>
        <taxon>Roseobacteraceae</taxon>
        <taxon>Sulfitobacter</taxon>
    </lineage>
</organism>
<keyword evidence="3" id="KW-1185">Reference proteome</keyword>